<dbReference type="GO" id="GO:0006368">
    <property type="term" value="P:transcription elongation by RNA polymerase II"/>
    <property type="evidence" value="ECO:0007669"/>
    <property type="project" value="InterPro"/>
</dbReference>
<proteinExistence type="predicted"/>
<evidence type="ECO:0000313" key="3">
    <source>
        <dbReference type="Proteomes" id="UP001153636"/>
    </source>
</evidence>
<dbReference type="Proteomes" id="UP001153636">
    <property type="component" value="Chromosome 5"/>
</dbReference>
<feature type="compositionally biased region" description="Basic and acidic residues" evidence="1">
    <location>
        <begin position="180"/>
        <end position="191"/>
    </location>
</feature>
<organism evidence="2 3">
    <name type="scientific">Psylliodes chrysocephalus</name>
    <dbReference type="NCBI Taxonomy" id="3402493"/>
    <lineage>
        <taxon>Eukaryota</taxon>
        <taxon>Metazoa</taxon>
        <taxon>Ecdysozoa</taxon>
        <taxon>Arthropoda</taxon>
        <taxon>Hexapoda</taxon>
        <taxon>Insecta</taxon>
        <taxon>Pterygota</taxon>
        <taxon>Neoptera</taxon>
        <taxon>Endopterygota</taxon>
        <taxon>Coleoptera</taxon>
        <taxon>Polyphaga</taxon>
        <taxon>Cucujiformia</taxon>
        <taxon>Chrysomeloidea</taxon>
        <taxon>Chrysomelidae</taxon>
        <taxon>Galerucinae</taxon>
        <taxon>Alticini</taxon>
        <taxon>Psylliodes</taxon>
    </lineage>
</organism>
<name>A0A9P0CYL6_9CUCU</name>
<dbReference type="GO" id="GO:0003711">
    <property type="term" value="F:transcription elongation factor activity"/>
    <property type="evidence" value="ECO:0007669"/>
    <property type="project" value="InterPro"/>
</dbReference>
<dbReference type="Pfam" id="PF15328">
    <property type="entry name" value="GCOM2"/>
    <property type="match status" value="1"/>
</dbReference>
<feature type="region of interest" description="Disordered" evidence="1">
    <location>
        <begin position="169"/>
        <end position="191"/>
    </location>
</feature>
<dbReference type="GO" id="GO:0005634">
    <property type="term" value="C:nucleus"/>
    <property type="evidence" value="ECO:0007669"/>
    <property type="project" value="InterPro"/>
</dbReference>
<reference evidence="2" key="1">
    <citation type="submission" date="2022-01" db="EMBL/GenBank/DDBJ databases">
        <authorList>
            <person name="King R."/>
        </authorList>
    </citation>
    <scope>NUCLEOTIDE SEQUENCE</scope>
</reference>
<evidence type="ECO:0000313" key="2">
    <source>
        <dbReference type="EMBL" id="CAH1110761.1"/>
    </source>
</evidence>
<protein>
    <submittedName>
        <fullName evidence="2">Uncharacterized protein</fullName>
    </submittedName>
</protein>
<gene>
    <name evidence="2" type="ORF">PSYICH_LOCUS10868</name>
</gene>
<dbReference type="AlphaFoldDB" id="A0A9P0CYL6"/>
<keyword evidence="3" id="KW-1185">Reference proteome</keyword>
<dbReference type="PRINTS" id="PR02085">
    <property type="entry name" value="POLR2GRINL1"/>
</dbReference>
<accession>A0A9P0CYL6</accession>
<evidence type="ECO:0000256" key="1">
    <source>
        <dbReference type="SAM" id="MobiDB-lite"/>
    </source>
</evidence>
<sequence>MAESLEQIKFLKDTSQKTVSIKKMDVIQLREVLAREESLLKNKLIMSKLPDKGNSIKKFYECVKQEIQNRENLADINAGLQKLNISEADKHVQKICGLETNPKKERYKPFSTLNKIQEIHTDRKVFKTMEDWSKCNKPTKLILLSESLEILKQQDEKVKEQVKIKQGLLFNSNEEDDSTDSEKSETSDDDD</sequence>
<dbReference type="EMBL" id="OV651817">
    <property type="protein sequence ID" value="CAH1110761.1"/>
    <property type="molecule type" value="Genomic_DNA"/>
</dbReference>
<dbReference type="InterPro" id="IPR026213">
    <property type="entry name" value="GRINL1"/>
</dbReference>
<dbReference type="OrthoDB" id="2408655at2759"/>